<feature type="compositionally biased region" description="Polar residues" evidence="1">
    <location>
        <begin position="983"/>
        <end position="996"/>
    </location>
</feature>
<dbReference type="Proteomes" id="UP000054735">
    <property type="component" value="Unassembled WGS sequence"/>
</dbReference>
<keyword evidence="2" id="KW-1133">Transmembrane helix</keyword>
<accession>A0A378IA37</accession>
<dbReference type="OrthoDB" id="5651329at2"/>
<feature type="region of interest" description="Disordered" evidence="1">
    <location>
        <begin position="1067"/>
        <end position="1099"/>
    </location>
</feature>
<dbReference type="PROSITE" id="PS50209">
    <property type="entry name" value="CARD"/>
    <property type="match status" value="1"/>
</dbReference>
<proteinExistence type="predicted"/>
<dbReference type="InterPro" id="IPR001315">
    <property type="entry name" value="CARD"/>
</dbReference>
<feature type="transmembrane region" description="Helical" evidence="2">
    <location>
        <begin position="1364"/>
        <end position="1387"/>
    </location>
</feature>
<dbReference type="STRING" id="28083.Lbir_0041"/>
<name>A0A378IA37_9GAMM</name>
<dbReference type="Proteomes" id="UP000255066">
    <property type="component" value="Unassembled WGS sequence"/>
</dbReference>
<keyword evidence="2" id="KW-0472">Membrane</keyword>
<keyword evidence="2" id="KW-0812">Transmembrane</keyword>
<evidence type="ECO:0000313" key="6">
    <source>
        <dbReference type="Proteomes" id="UP000054735"/>
    </source>
</evidence>
<feature type="compositionally biased region" description="Polar residues" evidence="1">
    <location>
        <begin position="1039"/>
        <end position="1049"/>
    </location>
</feature>
<dbReference type="PANTHER" id="PTHR23159">
    <property type="entry name" value="CENTROSOMAL PROTEIN 2"/>
    <property type="match status" value="1"/>
</dbReference>
<evidence type="ECO:0000256" key="1">
    <source>
        <dbReference type="SAM" id="MobiDB-lite"/>
    </source>
</evidence>
<dbReference type="PANTHER" id="PTHR23159:SF60">
    <property type="entry name" value="SPINDLE ASSEMBLY ABNORMAL PROTEIN 4"/>
    <property type="match status" value="1"/>
</dbReference>
<sequence length="1420" mass="160777">MFLFHLGTDTFDTPLPEQDPKNYPFGETLSSGARTIDSDGVRRDEETPYFSDKVEVIIGPDTLGKAVYSRIARGMEAMLRAISLGENSIGIVAHSRGGVATILETHYMNAIKNKFNECKAKGDVSFDQFLGLLKADPVVGPFLKNAVIAAKLKQEVVPQLKAVWESRSTIETRLNIFVLDPVPGDVPLYGWDDALFYQPLPEIVNHAEIIYYDDERSWGFTPIVPKAPTHEDAKFSAITIPGHHGTASSGNNCDQTGAPVPNIRVKSSEKIANTKQAQKLLFLKILRFLNTNQASFDLRTFEKPTPKGLLERVIKSLASNKFIDGQNPLARKKNDSETYEAEINSEALVSACFRSYWKIMDNIDAYRHFGNTNYAYLGKRNKLFREALHEGKYVPLSSVIPPVSGFVNEEHAKMAREKLFKDFGIDASSSIDKLLAQATDALVSGFLAAISKPGDAPKEDFDLSVSSSMSSSWTILNPSRAAITSSTVANLLATDSGKKMIKEGFAAVVEKISQSYLSADLTPETRWTLYQAIVSAFGQFEETLQTLKQTEEARQAGESAPVGVGAVITAIARLASNPEQIRNNELINLLQEVKADAQSSLIKTFTQYQDNLERELEHFIAVLDTPNHVKLSNGFKTVCFSMVKKNSDAENADTEQDKRFLDILQKRINEVSDSNYPENIDLLWPLIKSDIIEIYGLSREDSEALDKIDSLLRKYFYPEPGWSDFEVLFDKLINFQRDLKAVNITPTDEYLKKLQINLYQLSDYAARYLPEQGDKNSQFALHVKCFRIMLAKDMLSSLEEFKSKMESLQNDLSASIEAEGTLSSEKEVLKETVSQLEQEIASYRKKVEALTSEKESLTEDKEELITTLKKLRGVRELLDRLQEKHTILIRESEQLKLEKNDVIQQQLELLTDLEKKNRLLAGTEKANTELQAKTEAQQKQLTDAEETKQTLEVSIQRLASEKEAVEKERQQLSEQRQELQKQNTGLQAKSEAQQKQLVDAEKTKQTLEVSIQRLASEKEAVEKERQQLSEQRQELQKQNTELQAKTEAQQKQLVDAEKTKQTLEVSNQRLASEKEAVEKERQQLSEQRQELQKQNAELQAKTEAQQKQLVDAEKTKQTLEVSIQRLASEKEAVDEERRELNRRKDEVEKHNSQLRIEAEVRKGSLEEAESAKEALSKENEILKSENSGLKQESAELVQKNEVLKQEKLLLAAEVVKLDAELEQSNRNGQAQEREISGLKQDKERLERELRELRDRKRTQSEEERIRLIKDLNSETQRKCLNAITDEILPSIDNYIKHLEKQTDAVAHQKLEIVTRLKATLTDEEKHPLAFDRIQEFKKELTEADKKIIGSHRDSAWKRFTLNTLAIISICLTGVIPGMAILGAYSYASGRSPMFWRSRGVDTIKEVENSLGKIETPGRVQ</sequence>
<dbReference type="RefSeq" id="WP_058522170.1">
    <property type="nucleotide sequence ID" value="NZ_LNXT01000001.1"/>
</dbReference>
<keyword evidence="6" id="KW-1185">Reference proteome</keyword>
<evidence type="ECO:0000313" key="5">
    <source>
        <dbReference type="EMBL" id="STX32098.1"/>
    </source>
</evidence>
<feature type="compositionally biased region" description="Basic and acidic residues" evidence="1">
    <location>
        <begin position="964"/>
        <end position="979"/>
    </location>
</feature>
<gene>
    <name evidence="4" type="primary">smc_1</name>
    <name evidence="4" type="ORF">Lbir_0041</name>
    <name evidence="5" type="ORF">NCTC12437_01876</name>
</gene>
<feature type="region of interest" description="Disordered" evidence="1">
    <location>
        <begin position="964"/>
        <end position="1001"/>
    </location>
</feature>
<evidence type="ECO:0000259" key="3">
    <source>
        <dbReference type="PROSITE" id="PS50209"/>
    </source>
</evidence>
<reference evidence="5 7" key="2">
    <citation type="submission" date="2018-06" db="EMBL/GenBank/DDBJ databases">
        <authorList>
            <consortium name="Pathogen Informatics"/>
            <person name="Doyle S."/>
        </authorList>
    </citation>
    <scope>NUCLEOTIDE SEQUENCE [LARGE SCALE GENOMIC DNA]</scope>
    <source>
        <strain evidence="5 7">NCTC12437</strain>
    </source>
</reference>
<feature type="domain" description="CARD" evidence="3">
    <location>
        <begin position="849"/>
        <end position="918"/>
    </location>
</feature>
<feature type="compositionally biased region" description="Basic and acidic residues" evidence="1">
    <location>
        <begin position="1022"/>
        <end position="1035"/>
    </location>
</feature>
<evidence type="ECO:0000313" key="4">
    <source>
        <dbReference type="EMBL" id="KTC75972.1"/>
    </source>
</evidence>
<feature type="region of interest" description="Disordered" evidence="1">
    <location>
        <begin position="1022"/>
        <end position="1049"/>
    </location>
</feature>
<organism evidence="5 7">
    <name type="scientific">Legionella birminghamensis</name>
    <dbReference type="NCBI Taxonomy" id="28083"/>
    <lineage>
        <taxon>Bacteria</taxon>
        <taxon>Pseudomonadati</taxon>
        <taxon>Pseudomonadota</taxon>
        <taxon>Gammaproteobacteria</taxon>
        <taxon>Legionellales</taxon>
        <taxon>Legionellaceae</taxon>
        <taxon>Legionella</taxon>
    </lineage>
</organism>
<dbReference type="EMBL" id="UGNW01000001">
    <property type="protein sequence ID" value="STX32098.1"/>
    <property type="molecule type" value="Genomic_DNA"/>
</dbReference>
<evidence type="ECO:0000313" key="7">
    <source>
        <dbReference type="Proteomes" id="UP000255066"/>
    </source>
</evidence>
<feature type="compositionally biased region" description="Basic and acidic residues" evidence="1">
    <location>
        <begin position="1071"/>
        <end position="1091"/>
    </location>
</feature>
<reference evidence="4 6" key="1">
    <citation type="submission" date="2015-11" db="EMBL/GenBank/DDBJ databases">
        <title>Genomic analysis of 38 Legionella species identifies large and diverse effector repertoires.</title>
        <authorList>
            <person name="Burstein D."/>
            <person name="Amaro F."/>
            <person name="Zusman T."/>
            <person name="Lifshitz Z."/>
            <person name="Cohen O."/>
            <person name="Gilbert J.A."/>
            <person name="Pupko T."/>
            <person name="Shuman H.A."/>
            <person name="Segal G."/>
        </authorList>
    </citation>
    <scope>NUCLEOTIDE SEQUENCE [LARGE SCALE GENOMIC DNA]</scope>
    <source>
        <strain evidence="4 6">CDC#1407-AL-14</strain>
    </source>
</reference>
<dbReference type="EMBL" id="LNXT01000001">
    <property type="protein sequence ID" value="KTC75972.1"/>
    <property type="molecule type" value="Genomic_DNA"/>
</dbReference>
<evidence type="ECO:0000256" key="2">
    <source>
        <dbReference type="SAM" id="Phobius"/>
    </source>
</evidence>
<protein>
    <submittedName>
        <fullName evidence="5">ATPase involved in DNA repair</fullName>
    </submittedName>
    <submittedName>
        <fullName evidence="4">Chromosome partition protein Smc</fullName>
    </submittedName>
</protein>